<sequence>MKYAKSLWLALFGLALWVAPVSAATREYTLTVAKEPVNITGKAVEKITVNGGIPAPILRFKEGDEAVIHVKNTLKEDTSIHWHGLLLPGFMDGVPGTNGFNGIPAGETFTYRFPLRQTGTYWYHAHSGGQEQDGLYGSIIVDPKGADPIKSDRDYIVLLSDFTMEHSDQIMANLKKSSEYYANKQRTVGDFFRDVKAEGFSKAWANARNWGQMRMAQTDLADVTGYTFLVNGKTPDQNWTGVFKPGEKVRLRFINASAMSFFDVRIPGLKMNVVQSDGQNVEPVAVDEFRFAPAETYDVVVTPTEDKAYTIAAEPIDRNGFALATLAPREGIKGDVPAQRERALLTMADMGMDHDMGDMVMTPKDMISGWAKAGTPPGDKMLDYADLRYAGIQKDTREPSRNIDVRLGGNMERYIWTLNGKKFSDADPIRLKFGERVRMTFTNETMMAHPMHLHGMFVQLENGQPMEKLPNKHTVIVPPGKSYSVLITADEAGEWAFHCHLLYHMMSGMMNKVVVAKLDAADVPTPEESAPIKPQTGGMHHGNH</sequence>
<dbReference type="InterPro" id="IPR006376">
    <property type="entry name" value="Cu-R_CopA"/>
</dbReference>
<evidence type="ECO:0000256" key="2">
    <source>
        <dbReference type="ARBA" id="ARBA00023002"/>
    </source>
</evidence>
<dbReference type="GO" id="GO:0016491">
    <property type="term" value="F:oxidoreductase activity"/>
    <property type="evidence" value="ECO:0007669"/>
    <property type="project" value="UniProtKB-KW"/>
</dbReference>
<keyword evidence="3" id="KW-0186">Copper</keyword>
<dbReference type="PANTHER" id="PTHR11709:SF394">
    <property type="entry name" value="FI03373P-RELATED"/>
    <property type="match status" value="1"/>
</dbReference>
<protein>
    <submittedName>
        <fullName evidence="9">Copper resistance system multicopper oxidase</fullName>
    </submittedName>
</protein>
<dbReference type="AlphaFoldDB" id="A0A6N4R1A9"/>
<feature type="domain" description="Plastocyanin-like" evidence="6">
    <location>
        <begin position="203"/>
        <end position="325"/>
    </location>
</feature>
<dbReference type="InterPro" id="IPR034284">
    <property type="entry name" value="CuRO_1_CopA"/>
</dbReference>
<evidence type="ECO:0000259" key="7">
    <source>
        <dbReference type="Pfam" id="PF07731"/>
    </source>
</evidence>
<feature type="chain" id="PRO_5026731477" evidence="5">
    <location>
        <begin position="24"/>
        <end position="544"/>
    </location>
</feature>
<dbReference type="CDD" id="cd13874">
    <property type="entry name" value="CuRO_2_CopA"/>
    <property type="match status" value="1"/>
</dbReference>
<evidence type="ECO:0000313" key="9">
    <source>
        <dbReference type="EMBL" id="TKW61113.1"/>
    </source>
</evidence>
<proteinExistence type="predicted"/>
<dbReference type="Pfam" id="PF00394">
    <property type="entry name" value="Cu-oxidase"/>
    <property type="match status" value="1"/>
</dbReference>
<reference evidence="9 10" key="1">
    <citation type="journal article" date="2017" name="Nat. Commun.">
        <title>In situ click chemistry generation of cyclooxygenase-2 inhibitors.</title>
        <authorList>
            <person name="Bhardwaj A."/>
            <person name="Kaur J."/>
            <person name="Wuest M."/>
            <person name="Wuest F."/>
        </authorList>
    </citation>
    <scope>NUCLEOTIDE SEQUENCE [LARGE SCALE GENOMIC DNA]</scope>
    <source>
        <strain evidence="9">S2_018_000_R2_106</strain>
    </source>
</reference>
<dbReference type="InterPro" id="IPR033138">
    <property type="entry name" value="Cu_oxidase_CS"/>
</dbReference>
<dbReference type="SUPFAM" id="SSF49503">
    <property type="entry name" value="Cupredoxins"/>
    <property type="match status" value="3"/>
</dbReference>
<dbReference type="InterPro" id="IPR034282">
    <property type="entry name" value="CuRO_2_CopA"/>
</dbReference>
<dbReference type="InterPro" id="IPR001117">
    <property type="entry name" value="Cu-oxidase_2nd"/>
</dbReference>
<dbReference type="InterPro" id="IPR011707">
    <property type="entry name" value="Cu-oxidase-like_N"/>
</dbReference>
<evidence type="ECO:0000256" key="5">
    <source>
        <dbReference type="SAM" id="SignalP"/>
    </source>
</evidence>
<gene>
    <name evidence="9" type="ORF">DI628_00340</name>
</gene>
<evidence type="ECO:0000313" key="10">
    <source>
        <dbReference type="Proteomes" id="UP000320948"/>
    </source>
</evidence>
<evidence type="ECO:0000259" key="8">
    <source>
        <dbReference type="Pfam" id="PF07732"/>
    </source>
</evidence>
<evidence type="ECO:0000256" key="3">
    <source>
        <dbReference type="ARBA" id="ARBA00023008"/>
    </source>
</evidence>
<dbReference type="CDD" id="cd13896">
    <property type="entry name" value="CuRO_3_CopA"/>
    <property type="match status" value="1"/>
</dbReference>
<dbReference type="PANTHER" id="PTHR11709">
    <property type="entry name" value="MULTI-COPPER OXIDASE"/>
    <property type="match status" value="1"/>
</dbReference>
<dbReference type="CDD" id="cd13848">
    <property type="entry name" value="CuRO_1_CopA"/>
    <property type="match status" value="1"/>
</dbReference>
<comment type="caution">
    <text evidence="9">The sequence shown here is derived from an EMBL/GenBank/DDBJ whole genome shotgun (WGS) entry which is preliminary data.</text>
</comment>
<dbReference type="PROSITE" id="PS00080">
    <property type="entry name" value="MULTICOPPER_OXIDASE2"/>
    <property type="match status" value="1"/>
</dbReference>
<dbReference type="InterPro" id="IPR011706">
    <property type="entry name" value="Cu-oxidase_C"/>
</dbReference>
<dbReference type="PROSITE" id="PS00079">
    <property type="entry name" value="MULTICOPPER_OXIDASE1"/>
    <property type="match status" value="1"/>
</dbReference>
<keyword evidence="1" id="KW-0479">Metal-binding</keyword>
<dbReference type="Pfam" id="PF07732">
    <property type="entry name" value="Cu-oxidase_3"/>
    <property type="match status" value="1"/>
</dbReference>
<evidence type="ECO:0000256" key="1">
    <source>
        <dbReference type="ARBA" id="ARBA00022723"/>
    </source>
</evidence>
<dbReference type="EMBL" id="VAFM01000001">
    <property type="protein sequence ID" value="TKW61113.1"/>
    <property type="molecule type" value="Genomic_DNA"/>
</dbReference>
<dbReference type="Gene3D" id="2.60.40.420">
    <property type="entry name" value="Cupredoxins - blue copper proteins"/>
    <property type="match status" value="3"/>
</dbReference>
<organism evidence="9 10">
    <name type="scientific">Blastochloris viridis</name>
    <name type="common">Rhodopseudomonas viridis</name>
    <dbReference type="NCBI Taxonomy" id="1079"/>
    <lineage>
        <taxon>Bacteria</taxon>
        <taxon>Pseudomonadati</taxon>
        <taxon>Pseudomonadota</taxon>
        <taxon>Alphaproteobacteria</taxon>
        <taxon>Hyphomicrobiales</taxon>
        <taxon>Blastochloridaceae</taxon>
        <taxon>Blastochloris</taxon>
    </lineage>
</organism>
<dbReference type="GO" id="GO:0042597">
    <property type="term" value="C:periplasmic space"/>
    <property type="evidence" value="ECO:0007669"/>
    <property type="project" value="InterPro"/>
</dbReference>
<dbReference type="Pfam" id="PF07731">
    <property type="entry name" value="Cu-oxidase_2"/>
    <property type="match status" value="1"/>
</dbReference>
<feature type="domain" description="Plastocyanin-like" evidence="8">
    <location>
        <begin position="32"/>
        <end position="144"/>
    </location>
</feature>
<dbReference type="NCBIfam" id="TIGR01480">
    <property type="entry name" value="copper_res_A"/>
    <property type="match status" value="1"/>
</dbReference>
<dbReference type="Proteomes" id="UP000320948">
    <property type="component" value="Unassembled WGS sequence"/>
</dbReference>
<feature type="signal peptide" evidence="5">
    <location>
        <begin position="1"/>
        <end position="23"/>
    </location>
</feature>
<feature type="region of interest" description="Disordered" evidence="4">
    <location>
        <begin position="525"/>
        <end position="544"/>
    </location>
</feature>
<evidence type="ECO:0000256" key="4">
    <source>
        <dbReference type="SAM" id="MobiDB-lite"/>
    </source>
</evidence>
<dbReference type="InterPro" id="IPR045087">
    <property type="entry name" value="Cu-oxidase_fam"/>
</dbReference>
<dbReference type="InterPro" id="IPR002355">
    <property type="entry name" value="Cu_oxidase_Cu_BS"/>
</dbReference>
<dbReference type="InterPro" id="IPR034279">
    <property type="entry name" value="CuRO_3_CopA"/>
</dbReference>
<evidence type="ECO:0000259" key="6">
    <source>
        <dbReference type="Pfam" id="PF00394"/>
    </source>
</evidence>
<keyword evidence="2" id="KW-0560">Oxidoreductase</keyword>
<name>A0A6N4R1A9_BLAVI</name>
<dbReference type="InterPro" id="IPR008972">
    <property type="entry name" value="Cupredoxin"/>
</dbReference>
<dbReference type="GO" id="GO:0005507">
    <property type="term" value="F:copper ion binding"/>
    <property type="evidence" value="ECO:0007669"/>
    <property type="project" value="InterPro"/>
</dbReference>
<keyword evidence="5" id="KW-0732">Signal</keyword>
<accession>A0A6N4R1A9</accession>
<feature type="domain" description="Plastocyanin-like" evidence="7">
    <location>
        <begin position="399"/>
        <end position="516"/>
    </location>
</feature>